<dbReference type="NCBIfam" id="TIGR00336">
    <property type="entry name" value="pyrE"/>
    <property type="match status" value="1"/>
</dbReference>
<comment type="caution">
    <text evidence="6">Lacks conserved residue(s) required for the propagation of feature annotation.</text>
</comment>
<protein>
    <recommendedName>
        <fullName evidence="2 6">Orotate phosphoribosyltransferase</fullName>
        <shortName evidence="6">OPRT</shortName>
        <shortName evidence="6">OPRTase</shortName>
        <ecNumber evidence="2 6">2.4.2.10</ecNumber>
    </recommendedName>
</protein>
<evidence type="ECO:0000256" key="2">
    <source>
        <dbReference type="ARBA" id="ARBA00011971"/>
    </source>
</evidence>
<dbReference type="Gene3D" id="3.40.50.2020">
    <property type="match status" value="1"/>
</dbReference>
<feature type="binding site" evidence="6">
    <location>
        <position position="92"/>
    </location>
    <ligand>
        <name>5-phospho-alpha-D-ribose 1-diphosphate</name>
        <dbReference type="ChEBI" id="CHEBI:58017"/>
        <note>ligand shared between dimeric partners</note>
    </ligand>
</feature>
<evidence type="ECO:0000256" key="5">
    <source>
        <dbReference type="ARBA" id="ARBA00022975"/>
    </source>
</evidence>
<keyword evidence="3 6" id="KW-0328">Glycosyltransferase</keyword>
<feature type="domain" description="Phosphoribosyltransferase" evidence="7">
    <location>
        <begin position="61"/>
        <end position="151"/>
    </location>
</feature>
<dbReference type="InterPro" id="IPR023031">
    <property type="entry name" value="OPRT"/>
</dbReference>
<comment type="caution">
    <text evidence="8">The sequence shown here is derived from an EMBL/GenBank/DDBJ whole genome shotgun (WGS) entry which is preliminary data.</text>
</comment>
<dbReference type="GO" id="GO:0044205">
    <property type="term" value="P:'de novo' UMP biosynthetic process"/>
    <property type="evidence" value="ECO:0007669"/>
    <property type="project" value="UniProtKB-UniRule"/>
</dbReference>
<dbReference type="PANTHER" id="PTHR19278">
    <property type="entry name" value="OROTATE PHOSPHORIBOSYLTRANSFERASE"/>
    <property type="match status" value="1"/>
</dbReference>
<dbReference type="InterPro" id="IPR004467">
    <property type="entry name" value="Or_phspho_trans_dom"/>
</dbReference>
<dbReference type="RefSeq" id="WP_119761948.1">
    <property type="nucleotide sequence ID" value="NZ_QYUJ01000014.1"/>
</dbReference>
<dbReference type="GO" id="GO:0000287">
    <property type="term" value="F:magnesium ion binding"/>
    <property type="evidence" value="ECO:0007669"/>
    <property type="project" value="UniProtKB-UniRule"/>
</dbReference>
<comment type="function">
    <text evidence="6">Catalyzes the transfer of a ribosyl phosphate group from 5-phosphoribose 1-diphosphate to orotate, leading to the formation of orotidine monophosphate (OMP).</text>
</comment>
<gene>
    <name evidence="6 8" type="primary">pyrE</name>
    <name evidence="8" type="ORF">D3875_05555</name>
</gene>
<keyword evidence="4 6" id="KW-0808">Transferase</keyword>
<comment type="catalytic activity">
    <reaction evidence="6">
        <text>orotidine 5'-phosphate + diphosphate = orotate + 5-phospho-alpha-D-ribose 1-diphosphate</text>
        <dbReference type="Rhea" id="RHEA:10380"/>
        <dbReference type="ChEBI" id="CHEBI:30839"/>
        <dbReference type="ChEBI" id="CHEBI:33019"/>
        <dbReference type="ChEBI" id="CHEBI:57538"/>
        <dbReference type="ChEBI" id="CHEBI:58017"/>
        <dbReference type="EC" id="2.4.2.10"/>
    </reaction>
</comment>
<keyword evidence="5 6" id="KW-0665">Pyrimidine biosynthesis</keyword>
<dbReference type="GO" id="GO:0019856">
    <property type="term" value="P:pyrimidine nucleobase biosynthetic process"/>
    <property type="evidence" value="ECO:0007669"/>
    <property type="project" value="TreeGrafter"/>
</dbReference>
<evidence type="ECO:0000256" key="1">
    <source>
        <dbReference type="ARBA" id="ARBA00004889"/>
    </source>
</evidence>
<feature type="binding site" evidence="6">
    <location>
        <position position="146"/>
    </location>
    <ligand>
        <name>orotate</name>
        <dbReference type="ChEBI" id="CHEBI:30839"/>
    </ligand>
</feature>
<keyword evidence="6" id="KW-0460">Magnesium</keyword>
<dbReference type="SUPFAM" id="SSF53271">
    <property type="entry name" value="PRTase-like"/>
    <property type="match status" value="1"/>
</dbReference>
<reference evidence="8 9" key="1">
    <citation type="submission" date="2018-09" db="EMBL/GenBank/DDBJ databases">
        <authorList>
            <person name="Zhu H."/>
        </authorList>
    </citation>
    <scope>NUCLEOTIDE SEQUENCE [LARGE SCALE GENOMIC DNA]</scope>
    <source>
        <strain evidence="8 9">K2S05-167</strain>
    </source>
</reference>
<evidence type="ECO:0000259" key="7">
    <source>
        <dbReference type="Pfam" id="PF00156"/>
    </source>
</evidence>
<evidence type="ECO:0000313" key="8">
    <source>
        <dbReference type="EMBL" id="RJF71126.1"/>
    </source>
</evidence>
<feature type="binding site" description="in other chain" evidence="6">
    <location>
        <begin position="114"/>
        <end position="122"/>
    </location>
    <ligand>
        <name>5-phospho-alpha-D-ribose 1-diphosphate</name>
        <dbReference type="ChEBI" id="CHEBI:58017"/>
        <note>ligand shared between dimeric partners</note>
    </ligand>
</feature>
<feature type="binding site" description="in other chain" evidence="6">
    <location>
        <position position="23"/>
    </location>
    <ligand>
        <name>5-phospho-alpha-D-ribose 1-diphosphate</name>
        <dbReference type="ChEBI" id="CHEBI:58017"/>
        <note>ligand shared between dimeric partners</note>
    </ligand>
</feature>
<comment type="similarity">
    <text evidence="6">Belongs to the purine/pyrimidine phosphoribosyltransferase family. PyrE subfamily.</text>
</comment>
<dbReference type="Proteomes" id="UP000286287">
    <property type="component" value="Unassembled WGS sequence"/>
</dbReference>
<comment type="subunit">
    <text evidence="6">Homodimer.</text>
</comment>
<evidence type="ECO:0000256" key="4">
    <source>
        <dbReference type="ARBA" id="ARBA00022679"/>
    </source>
</evidence>
<name>A0A418V4S7_9DEIO</name>
<feature type="binding site" description="in other chain" evidence="6">
    <location>
        <position position="89"/>
    </location>
    <ligand>
        <name>5-phospho-alpha-D-ribose 1-diphosphate</name>
        <dbReference type="ChEBI" id="CHEBI:58017"/>
        <note>ligand shared between dimeric partners</note>
    </ligand>
</feature>
<dbReference type="OrthoDB" id="4213751at2"/>
<dbReference type="Pfam" id="PF00156">
    <property type="entry name" value="Pribosyltran"/>
    <property type="match status" value="1"/>
</dbReference>
<accession>A0A418V4S7</accession>
<dbReference type="EC" id="2.4.2.10" evidence="2 6"/>
<proteinExistence type="inferred from homology"/>
<evidence type="ECO:0000256" key="3">
    <source>
        <dbReference type="ARBA" id="ARBA00022676"/>
    </source>
</evidence>
<sequence>MNRSELAHAIRDAALLSGSFTLRSGLVSDSYFDKYRFESDPRILRAVAESLAPHVPADTEYLAGLEMGGIPVVTMLSAVTGLPAVFVRKEAKAYGTCQLAEGADIAGKRLTIVEDVVTSGGAVIAAVHALRERGAVVEHVLCVIDREQGGKAALEALNLQVTALYLKTDLG</sequence>
<dbReference type="HAMAP" id="MF_01208">
    <property type="entry name" value="PyrE"/>
    <property type="match status" value="1"/>
</dbReference>
<dbReference type="CDD" id="cd06223">
    <property type="entry name" value="PRTases_typeI"/>
    <property type="match status" value="1"/>
</dbReference>
<dbReference type="UniPathway" id="UPA00070">
    <property type="reaction ID" value="UER00119"/>
</dbReference>
<feature type="binding site" evidence="6">
    <location>
        <position position="88"/>
    </location>
    <ligand>
        <name>5-phospho-alpha-D-ribose 1-diphosphate</name>
        <dbReference type="ChEBI" id="CHEBI:58017"/>
        <note>ligand shared between dimeric partners</note>
    </ligand>
</feature>
<dbReference type="EMBL" id="QYUJ01000014">
    <property type="protein sequence ID" value="RJF71126.1"/>
    <property type="molecule type" value="Genomic_DNA"/>
</dbReference>
<keyword evidence="9" id="KW-1185">Reference proteome</keyword>
<comment type="pathway">
    <text evidence="1 6">Pyrimidine metabolism; UMP biosynthesis via de novo pathway; UMP from orotate: step 1/2.</text>
</comment>
<organism evidence="8 9">
    <name type="scientific">Deinococcus cavernae</name>
    <dbReference type="NCBI Taxonomy" id="2320857"/>
    <lineage>
        <taxon>Bacteria</taxon>
        <taxon>Thermotogati</taxon>
        <taxon>Deinococcota</taxon>
        <taxon>Deinococci</taxon>
        <taxon>Deinococcales</taxon>
        <taxon>Deinococcaceae</taxon>
        <taxon>Deinococcus</taxon>
    </lineage>
</organism>
<dbReference type="InterPro" id="IPR000836">
    <property type="entry name" value="PRTase_dom"/>
</dbReference>
<dbReference type="AlphaFoldDB" id="A0A418V4S7"/>
<evidence type="ECO:0000313" key="9">
    <source>
        <dbReference type="Proteomes" id="UP000286287"/>
    </source>
</evidence>
<dbReference type="InterPro" id="IPR029057">
    <property type="entry name" value="PRTase-like"/>
</dbReference>
<evidence type="ECO:0000256" key="6">
    <source>
        <dbReference type="HAMAP-Rule" id="MF_01208"/>
    </source>
</evidence>
<feature type="binding site" evidence="6">
    <location>
        <position position="118"/>
    </location>
    <ligand>
        <name>orotate</name>
        <dbReference type="ChEBI" id="CHEBI:30839"/>
    </ligand>
</feature>
<comment type="cofactor">
    <cofactor evidence="6">
        <name>Mg(2+)</name>
        <dbReference type="ChEBI" id="CHEBI:18420"/>
    </cofactor>
</comment>
<dbReference type="GO" id="GO:0004588">
    <property type="term" value="F:orotate phosphoribosyltransferase activity"/>
    <property type="evidence" value="ECO:0007669"/>
    <property type="project" value="UniProtKB-UniRule"/>
</dbReference>
<dbReference type="PANTHER" id="PTHR19278:SF9">
    <property type="entry name" value="URIDINE 5'-MONOPHOSPHATE SYNTHASE"/>
    <property type="match status" value="1"/>
</dbReference>